<evidence type="ECO:0000313" key="1">
    <source>
        <dbReference type="EMBL" id="KAL0383122.1"/>
    </source>
</evidence>
<dbReference type="PANTHER" id="PTHR10775:SF193">
    <property type="entry name" value="DUF4216 DOMAIN-CONTAINING PROTEIN"/>
    <property type="match status" value="1"/>
</dbReference>
<reference evidence="1" key="2">
    <citation type="journal article" date="2024" name="Plant">
        <title>Genomic evolution and insights into agronomic trait innovations of Sesamum species.</title>
        <authorList>
            <person name="Miao H."/>
            <person name="Wang L."/>
            <person name="Qu L."/>
            <person name="Liu H."/>
            <person name="Sun Y."/>
            <person name="Le M."/>
            <person name="Wang Q."/>
            <person name="Wei S."/>
            <person name="Zheng Y."/>
            <person name="Lin W."/>
            <person name="Duan Y."/>
            <person name="Cao H."/>
            <person name="Xiong S."/>
            <person name="Wang X."/>
            <person name="Wei L."/>
            <person name="Li C."/>
            <person name="Ma Q."/>
            <person name="Ju M."/>
            <person name="Zhao R."/>
            <person name="Li G."/>
            <person name="Mu C."/>
            <person name="Tian Q."/>
            <person name="Mei H."/>
            <person name="Zhang T."/>
            <person name="Gao T."/>
            <person name="Zhang H."/>
        </authorList>
    </citation>
    <scope>NUCLEOTIDE SEQUENCE</scope>
    <source>
        <strain evidence="1">KEN8</strain>
    </source>
</reference>
<accession>A0AAW2RT56</accession>
<comment type="caution">
    <text evidence="1">The sequence shown here is derived from an EMBL/GenBank/DDBJ whole genome shotgun (WGS) entry which is preliminary data.</text>
</comment>
<name>A0AAW2RT56_9LAMI</name>
<dbReference type="Pfam" id="PF02992">
    <property type="entry name" value="Transposase_21"/>
    <property type="match status" value="1"/>
</dbReference>
<dbReference type="EMBL" id="JACGWM010000003">
    <property type="protein sequence ID" value="KAL0383122.1"/>
    <property type="molecule type" value="Genomic_DNA"/>
</dbReference>
<dbReference type="AlphaFoldDB" id="A0AAW2RT56"/>
<protein>
    <submittedName>
        <fullName evidence="1">Uncharacterized protein</fullName>
    </submittedName>
</protein>
<dbReference type="InterPro" id="IPR004242">
    <property type="entry name" value="Transposase_21"/>
</dbReference>
<organism evidence="1">
    <name type="scientific">Sesamum calycinum</name>
    <dbReference type="NCBI Taxonomy" id="2727403"/>
    <lineage>
        <taxon>Eukaryota</taxon>
        <taxon>Viridiplantae</taxon>
        <taxon>Streptophyta</taxon>
        <taxon>Embryophyta</taxon>
        <taxon>Tracheophyta</taxon>
        <taxon>Spermatophyta</taxon>
        <taxon>Magnoliopsida</taxon>
        <taxon>eudicotyledons</taxon>
        <taxon>Gunneridae</taxon>
        <taxon>Pentapetalae</taxon>
        <taxon>asterids</taxon>
        <taxon>lamiids</taxon>
        <taxon>Lamiales</taxon>
        <taxon>Pedaliaceae</taxon>
        <taxon>Sesamum</taxon>
    </lineage>
</organism>
<dbReference type="PANTHER" id="PTHR10775">
    <property type="entry name" value="OS08G0208400 PROTEIN"/>
    <property type="match status" value="1"/>
</dbReference>
<reference evidence="1" key="1">
    <citation type="submission" date="2020-06" db="EMBL/GenBank/DDBJ databases">
        <authorList>
            <person name="Li T."/>
            <person name="Hu X."/>
            <person name="Zhang T."/>
            <person name="Song X."/>
            <person name="Zhang H."/>
            <person name="Dai N."/>
            <person name="Sheng W."/>
            <person name="Hou X."/>
            <person name="Wei L."/>
        </authorList>
    </citation>
    <scope>NUCLEOTIDE SEQUENCE</scope>
    <source>
        <strain evidence="1">KEN8</strain>
        <tissue evidence="1">Leaf</tissue>
    </source>
</reference>
<gene>
    <name evidence="1" type="ORF">Scaly_0599500</name>
</gene>
<proteinExistence type="predicted"/>
<sequence length="377" mass="43308">MTMMCPAYQSDVVQAVDQPLYSGCDQSQLAAVARLVNIKAEHNMSERCYDQVEKIHGCRNGCMLDDIDMEYCKFCGDQGTSPLGTEIPAVRNPRMLFLGGLYHPSDAEAWRHFDRTHPNFPLEPRNIRLGLCIDGFAPTGSMVELTHVASYNYTIQSSTRNVYEVRIHVPDDVIPGPSNPKCLIDVYLQPLIDELLQLWHVGVRTHDHATNQAFMMRAALMWTVNDLPAYEMASGWSTAGIMGCPICMDDTSAFHLQHGRKACYFDCHRRFLPQDHPYRRNKKAFIKNRQERNIARPRLTGEEIRVRVEEYSSAIKQPLIHPPGYGTDHKWTKKSIFWDLPYWTTHLIRHNLDVMHIEKNVFDNIFNTVMDKGKIKG</sequence>